<proteinExistence type="predicted"/>
<dbReference type="Gene3D" id="1.10.260.40">
    <property type="entry name" value="lambda repressor-like DNA-binding domains"/>
    <property type="match status" value="1"/>
</dbReference>
<dbReference type="AlphaFoldDB" id="A0A4V3DV89"/>
<sequence length="130" mass="14932">MGKAESFYPKICRAAALPLLRVMSGFQDRFRIEKAKLRLSAKDIARQVGVCQQTVYDWLAARQHPRMHHLSSLAALLNVSADYLLYGTHDSQRQQLLQDLSATLPQLSTYQITILLHAALEFRRRERQNP</sequence>
<dbReference type="SMART" id="SM00530">
    <property type="entry name" value="HTH_XRE"/>
    <property type="match status" value="1"/>
</dbReference>
<reference evidence="2 3" key="1">
    <citation type="submission" date="2019-03" db="EMBL/GenBank/DDBJ databases">
        <title>Genomic Encyclopedia of Type Strains, Phase III (KMG-III): the genomes of soil and plant-associated and newly described type strains.</title>
        <authorList>
            <person name="Whitman W."/>
        </authorList>
    </citation>
    <scope>NUCLEOTIDE SEQUENCE [LARGE SCALE GENOMIC DNA]</scope>
    <source>
        <strain evidence="2 3">CECT 8976</strain>
    </source>
</reference>
<dbReference type="CDD" id="cd00093">
    <property type="entry name" value="HTH_XRE"/>
    <property type="match status" value="1"/>
</dbReference>
<dbReference type="EMBL" id="SNZP01000006">
    <property type="protein sequence ID" value="TDR80009.1"/>
    <property type="molecule type" value="Genomic_DNA"/>
</dbReference>
<accession>A0A4V3DV89</accession>
<name>A0A4V3DV89_9NEIS</name>
<keyword evidence="3" id="KW-1185">Reference proteome</keyword>
<feature type="domain" description="HTH cro/C1-type" evidence="1">
    <location>
        <begin position="36"/>
        <end position="84"/>
    </location>
</feature>
<dbReference type="Proteomes" id="UP000295611">
    <property type="component" value="Unassembled WGS sequence"/>
</dbReference>
<comment type="caution">
    <text evidence="2">The sequence shown here is derived from an EMBL/GenBank/DDBJ whole genome shotgun (WGS) entry which is preliminary data.</text>
</comment>
<evidence type="ECO:0000259" key="1">
    <source>
        <dbReference type="PROSITE" id="PS50943"/>
    </source>
</evidence>
<protein>
    <submittedName>
        <fullName evidence="2">Helix-turn-helix protein</fullName>
    </submittedName>
</protein>
<dbReference type="SUPFAM" id="SSF47413">
    <property type="entry name" value="lambda repressor-like DNA-binding domains"/>
    <property type="match status" value="1"/>
</dbReference>
<dbReference type="Pfam" id="PF01381">
    <property type="entry name" value="HTH_3"/>
    <property type="match status" value="1"/>
</dbReference>
<organism evidence="2 3">
    <name type="scientific">Paludibacterium purpuratum</name>
    <dbReference type="NCBI Taxonomy" id="1144873"/>
    <lineage>
        <taxon>Bacteria</taxon>
        <taxon>Pseudomonadati</taxon>
        <taxon>Pseudomonadota</taxon>
        <taxon>Betaproteobacteria</taxon>
        <taxon>Neisseriales</taxon>
        <taxon>Chromobacteriaceae</taxon>
        <taxon>Paludibacterium</taxon>
    </lineage>
</organism>
<dbReference type="InterPro" id="IPR010982">
    <property type="entry name" value="Lambda_DNA-bd_dom_sf"/>
</dbReference>
<dbReference type="GO" id="GO:0003677">
    <property type="term" value="F:DNA binding"/>
    <property type="evidence" value="ECO:0007669"/>
    <property type="project" value="InterPro"/>
</dbReference>
<evidence type="ECO:0000313" key="2">
    <source>
        <dbReference type="EMBL" id="TDR80009.1"/>
    </source>
</evidence>
<evidence type="ECO:0000313" key="3">
    <source>
        <dbReference type="Proteomes" id="UP000295611"/>
    </source>
</evidence>
<dbReference type="PROSITE" id="PS50943">
    <property type="entry name" value="HTH_CROC1"/>
    <property type="match status" value="1"/>
</dbReference>
<dbReference type="InterPro" id="IPR001387">
    <property type="entry name" value="Cro/C1-type_HTH"/>
</dbReference>
<gene>
    <name evidence="2" type="ORF">DFP86_106149</name>
</gene>